<reference evidence="1" key="1">
    <citation type="submission" date="2019-04" db="EMBL/GenBank/DDBJ databases">
        <title>Genome assembly of Zosterops borbonicus 15179.</title>
        <authorList>
            <person name="Leroy T."/>
            <person name="Anselmetti Y."/>
            <person name="Tilak M.-K."/>
            <person name="Nabholz B."/>
        </authorList>
    </citation>
    <scope>NUCLEOTIDE SEQUENCE</scope>
    <source>
        <strain evidence="1">HGM_15179</strain>
        <tissue evidence="1">Muscle</tissue>
    </source>
</reference>
<gene>
    <name evidence="1" type="ORF">HGM15179_018449</name>
</gene>
<dbReference type="EMBL" id="SWJQ01001277">
    <property type="protein sequence ID" value="TRZ08656.1"/>
    <property type="molecule type" value="Genomic_DNA"/>
</dbReference>
<evidence type="ECO:0000313" key="2">
    <source>
        <dbReference type="Proteomes" id="UP000796761"/>
    </source>
</evidence>
<evidence type="ECO:0000313" key="1">
    <source>
        <dbReference type="EMBL" id="TRZ08656.1"/>
    </source>
</evidence>
<proteinExistence type="predicted"/>
<keyword evidence="2" id="KW-1185">Reference proteome</keyword>
<name>A0A8K1LC48_9PASS</name>
<dbReference type="Proteomes" id="UP000796761">
    <property type="component" value="Unassembled WGS sequence"/>
</dbReference>
<protein>
    <submittedName>
        <fullName evidence="1">Uncharacterized protein</fullName>
    </submittedName>
</protein>
<dbReference type="AlphaFoldDB" id="A0A8K1LC48"/>
<comment type="caution">
    <text evidence="1">The sequence shown here is derived from an EMBL/GenBank/DDBJ whole genome shotgun (WGS) entry which is preliminary data.</text>
</comment>
<accession>A0A8K1LC48</accession>
<sequence>MHTLDDSDCLITDAYQISSTPWHDMQTEINIRLTCEIDIRKETSRNGTTGFDKIREDHRKEIQTIQPALDTWTA</sequence>
<organism evidence="1 2">
    <name type="scientific">Zosterops borbonicus</name>
    <dbReference type="NCBI Taxonomy" id="364589"/>
    <lineage>
        <taxon>Eukaryota</taxon>
        <taxon>Metazoa</taxon>
        <taxon>Chordata</taxon>
        <taxon>Craniata</taxon>
        <taxon>Vertebrata</taxon>
        <taxon>Euteleostomi</taxon>
        <taxon>Archelosauria</taxon>
        <taxon>Archosauria</taxon>
        <taxon>Dinosauria</taxon>
        <taxon>Saurischia</taxon>
        <taxon>Theropoda</taxon>
        <taxon>Coelurosauria</taxon>
        <taxon>Aves</taxon>
        <taxon>Neognathae</taxon>
        <taxon>Neoaves</taxon>
        <taxon>Telluraves</taxon>
        <taxon>Australaves</taxon>
        <taxon>Passeriformes</taxon>
        <taxon>Sylvioidea</taxon>
        <taxon>Zosteropidae</taxon>
        <taxon>Zosterops</taxon>
    </lineage>
</organism>